<dbReference type="InterPro" id="IPR003961">
    <property type="entry name" value="FN3_dom"/>
</dbReference>
<dbReference type="PANTHER" id="PTHR23036">
    <property type="entry name" value="CYTOKINE RECEPTOR"/>
    <property type="match status" value="1"/>
</dbReference>
<evidence type="ECO:0000313" key="8">
    <source>
        <dbReference type="Proteomes" id="UP000287033"/>
    </source>
</evidence>
<keyword evidence="6" id="KW-0472">Membrane</keyword>
<dbReference type="STRING" id="137246.A0A401S9D9"/>
<proteinExistence type="predicted"/>
<keyword evidence="8" id="KW-1185">Reference proteome</keyword>
<evidence type="ECO:0000256" key="3">
    <source>
        <dbReference type="ARBA" id="ARBA00023157"/>
    </source>
</evidence>
<evidence type="ECO:0008006" key="9">
    <source>
        <dbReference type="Google" id="ProtNLM"/>
    </source>
</evidence>
<evidence type="ECO:0000256" key="5">
    <source>
        <dbReference type="ARBA" id="ARBA00023180"/>
    </source>
</evidence>
<feature type="transmembrane region" description="Helical" evidence="6">
    <location>
        <begin position="89"/>
        <end position="113"/>
    </location>
</feature>
<keyword evidence="4" id="KW-0675">Receptor</keyword>
<accession>A0A401S9D9</accession>
<dbReference type="AlphaFoldDB" id="A0A401S9D9"/>
<keyword evidence="1" id="KW-0732">Signal</keyword>
<gene>
    <name evidence="7" type="ORF">chiPu_0005405</name>
</gene>
<protein>
    <recommendedName>
        <fullName evidence="9">Fibronectin type-III domain-containing protein</fullName>
    </recommendedName>
</protein>
<dbReference type="GO" id="GO:0009897">
    <property type="term" value="C:external side of plasma membrane"/>
    <property type="evidence" value="ECO:0007669"/>
    <property type="project" value="TreeGrafter"/>
</dbReference>
<dbReference type="EMBL" id="BEZZ01000145">
    <property type="protein sequence ID" value="GCC26984.1"/>
    <property type="molecule type" value="Genomic_DNA"/>
</dbReference>
<dbReference type="Proteomes" id="UP000287033">
    <property type="component" value="Unassembled WGS sequence"/>
</dbReference>
<reference evidence="7 8" key="1">
    <citation type="journal article" date="2018" name="Nat. Ecol. Evol.">
        <title>Shark genomes provide insights into elasmobranch evolution and the origin of vertebrates.</title>
        <authorList>
            <person name="Hara Y"/>
            <person name="Yamaguchi K"/>
            <person name="Onimaru K"/>
            <person name="Kadota M"/>
            <person name="Koyanagi M"/>
            <person name="Keeley SD"/>
            <person name="Tatsumi K"/>
            <person name="Tanaka K"/>
            <person name="Motone F"/>
            <person name="Kageyama Y"/>
            <person name="Nozu R"/>
            <person name="Adachi N"/>
            <person name="Nishimura O"/>
            <person name="Nakagawa R"/>
            <person name="Tanegashima C"/>
            <person name="Kiyatake I"/>
            <person name="Matsumoto R"/>
            <person name="Murakumo K"/>
            <person name="Nishida K"/>
            <person name="Terakita A"/>
            <person name="Kuratani S"/>
            <person name="Sato K"/>
            <person name="Hyodo S Kuraku.S."/>
        </authorList>
    </citation>
    <scope>NUCLEOTIDE SEQUENCE [LARGE SCALE GENOMIC DNA]</scope>
</reference>
<evidence type="ECO:0000256" key="6">
    <source>
        <dbReference type="SAM" id="Phobius"/>
    </source>
</evidence>
<sequence length="244" mass="27427">MLHSKTKKIPINNTEITIGVVDVYTLEGTPRIGPSNINVTNISKTSAMIRWDPIPEDECQGFLQGYKIFYYVTKSAVGNIYSHDGEIKAIAVGISITIIIFVFLVTWRCLFLFRRIKEIFWPSIPNPGNSYVIRIIGKDSLLPQLDNELLSLKTNLPLMEDLESLHIIEEVTNTSTDCQLQENEENSVTDQDCNSNLSNKPAFIQYLPVIQEHLAVKGIPKYGDPGMLSIITLRDSVRRGSVTV</sequence>
<keyword evidence="2" id="KW-0677">Repeat</keyword>
<dbReference type="SUPFAM" id="SSF49265">
    <property type="entry name" value="Fibronectin type III"/>
    <property type="match status" value="1"/>
</dbReference>
<dbReference type="Gene3D" id="2.60.40.10">
    <property type="entry name" value="Immunoglobulins"/>
    <property type="match status" value="1"/>
</dbReference>
<dbReference type="GO" id="GO:0004896">
    <property type="term" value="F:cytokine receptor activity"/>
    <property type="evidence" value="ECO:0007669"/>
    <property type="project" value="TreeGrafter"/>
</dbReference>
<dbReference type="OrthoDB" id="5968456at2759"/>
<name>A0A401S9D9_CHIPU</name>
<evidence type="ECO:0000256" key="2">
    <source>
        <dbReference type="ARBA" id="ARBA00022737"/>
    </source>
</evidence>
<dbReference type="InterPro" id="IPR050379">
    <property type="entry name" value="Type-I_Cytokine_Rcpt"/>
</dbReference>
<dbReference type="InterPro" id="IPR036116">
    <property type="entry name" value="FN3_sf"/>
</dbReference>
<evidence type="ECO:0000256" key="1">
    <source>
        <dbReference type="ARBA" id="ARBA00022729"/>
    </source>
</evidence>
<organism evidence="7 8">
    <name type="scientific">Chiloscyllium punctatum</name>
    <name type="common">Brownbanded bambooshark</name>
    <name type="synonym">Hemiscyllium punctatum</name>
    <dbReference type="NCBI Taxonomy" id="137246"/>
    <lineage>
        <taxon>Eukaryota</taxon>
        <taxon>Metazoa</taxon>
        <taxon>Chordata</taxon>
        <taxon>Craniata</taxon>
        <taxon>Vertebrata</taxon>
        <taxon>Chondrichthyes</taxon>
        <taxon>Elasmobranchii</taxon>
        <taxon>Galeomorphii</taxon>
        <taxon>Galeoidea</taxon>
        <taxon>Orectolobiformes</taxon>
        <taxon>Hemiscylliidae</taxon>
        <taxon>Chiloscyllium</taxon>
    </lineage>
</organism>
<comment type="caution">
    <text evidence="7">The sequence shown here is derived from an EMBL/GenBank/DDBJ whole genome shotgun (WGS) entry which is preliminary data.</text>
</comment>
<keyword evidence="6" id="KW-0812">Transmembrane</keyword>
<dbReference type="InterPro" id="IPR013783">
    <property type="entry name" value="Ig-like_fold"/>
</dbReference>
<evidence type="ECO:0000256" key="4">
    <source>
        <dbReference type="ARBA" id="ARBA00023170"/>
    </source>
</evidence>
<keyword evidence="3" id="KW-1015">Disulfide bond</keyword>
<keyword evidence="5" id="KW-0325">Glycoprotein</keyword>
<dbReference type="GO" id="GO:0019955">
    <property type="term" value="F:cytokine binding"/>
    <property type="evidence" value="ECO:0007669"/>
    <property type="project" value="TreeGrafter"/>
</dbReference>
<dbReference type="GO" id="GO:0043235">
    <property type="term" value="C:receptor complex"/>
    <property type="evidence" value="ECO:0007669"/>
    <property type="project" value="TreeGrafter"/>
</dbReference>
<keyword evidence="6" id="KW-1133">Transmembrane helix</keyword>
<evidence type="ECO:0000313" key="7">
    <source>
        <dbReference type="EMBL" id="GCC26984.1"/>
    </source>
</evidence>
<dbReference type="PANTHER" id="PTHR23036:SF151">
    <property type="entry name" value="FIBRONECTIN TYPE-III DOMAIN-CONTAINING PROTEIN"/>
    <property type="match status" value="1"/>
</dbReference>
<dbReference type="CDD" id="cd00063">
    <property type="entry name" value="FN3"/>
    <property type="match status" value="1"/>
</dbReference>